<dbReference type="EMBL" id="WUAV01000005">
    <property type="protein sequence ID" value="KAF1754963.1"/>
    <property type="molecule type" value="Genomic_DNA"/>
</dbReference>
<organism evidence="1 2">
    <name type="scientific">Caenorhabditis remanei</name>
    <name type="common">Caenorhabditis vulgaris</name>
    <dbReference type="NCBI Taxonomy" id="31234"/>
    <lineage>
        <taxon>Eukaryota</taxon>
        <taxon>Metazoa</taxon>
        <taxon>Ecdysozoa</taxon>
        <taxon>Nematoda</taxon>
        <taxon>Chromadorea</taxon>
        <taxon>Rhabditida</taxon>
        <taxon>Rhabditina</taxon>
        <taxon>Rhabditomorpha</taxon>
        <taxon>Rhabditoidea</taxon>
        <taxon>Rhabditidae</taxon>
        <taxon>Peloderinae</taxon>
        <taxon>Caenorhabditis</taxon>
    </lineage>
</organism>
<evidence type="ECO:0000313" key="1">
    <source>
        <dbReference type="EMBL" id="KAF1754963.1"/>
    </source>
</evidence>
<sequence length="198" mass="22478">MSTPDSDIISNSKCTSCRKPLGKRKILTLTEQQWKICKPCYKKLYGDMKKTEQYKLEANMKKMIIGVKVLVTSQTICGVPGCTNELVFGKAFMNQELQKRTCISCYGKLYRQRSLKIEAEKVRNGGIYFSESESESESGDESELTMFLFPLWATIEAETNLPEQRDSGEDMQDEYQMVIMAVMCAALVTMSSTKDGYK</sequence>
<comment type="caution">
    <text evidence="1">The sequence shown here is derived from an EMBL/GenBank/DDBJ whole genome shotgun (WGS) entry which is preliminary data.</text>
</comment>
<evidence type="ECO:0000313" key="2">
    <source>
        <dbReference type="Proteomes" id="UP000483820"/>
    </source>
</evidence>
<protein>
    <submittedName>
        <fullName evidence="1">Uncharacterized protein</fullName>
    </submittedName>
</protein>
<reference evidence="1 2" key="1">
    <citation type="submission" date="2019-12" db="EMBL/GenBank/DDBJ databases">
        <title>Chromosome-level assembly of the Caenorhabditis remanei genome.</title>
        <authorList>
            <person name="Teterina A.A."/>
            <person name="Willis J.H."/>
            <person name="Phillips P.C."/>
        </authorList>
    </citation>
    <scope>NUCLEOTIDE SEQUENCE [LARGE SCALE GENOMIC DNA]</scope>
    <source>
        <strain evidence="1 2">PX506</strain>
        <tissue evidence="1">Whole organism</tissue>
    </source>
</reference>
<dbReference type="Proteomes" id="UP000483820">
    <property type="component" value="Chromosome V"/>
</dbReference>
<dbReference type="KEGG" id="crq:GCK72_021529"/>
<proteinExistence type="predicted"/>
<dbReference type="RefSeq" id="XP_053583243.1">
    <property type="nucleotide sequence ID" value="XM_053734330.1"/>
</dbReference>
<accession>A0A6A5GJW7</accession>
<dbReference type="GeneID" id="9808782"/>
<gene>
    <name evidence="1" type="ORF">GCK72_021529</name>
</gene>
<dbReference type="CTD" id="9808782"/>
<name>A0A6A5GJW7_CAERE</name>
<dbReference type="AlphaFoldDB" id="A0A6A5GJW7"/>